<evidence type="ECO:0000313" key="3">
    <source>
        <dbReference type="Proteomes" id="UP000654075"/>
    </source>
</evidence>
<dbReference type="EMBL" id="CAJNNV010030474">
    <property type="protein sequence ID" value="CAE8632619.1"/>
    <property type="molecule type" value="Genomic_DNA"/>
</dbReference>
<feature type="domain" description="F-box" evidence="1">
    <location>
        <begin position="3"/>
        <end position="50"/>
    </location>
</feature>
<gene>
    <name evidence="2" type="ORF">PGLA1383_LOCUS48553</name>
</gene>
<keyword evidence="3" id="KW-1185">Reference proteome</keyword>
<proteinExistence type="predicted"/>
<dbReference type="AlphaFoldDB" id="A0A813H4T1"/>
<evidence type="ECO:0000313" key="2">
    <source>
        <dbReference type="EMBL" id="CAE8632619.1"/>
    </source>
</evidence>
<name>A0A813H4T1_POLGL</name>
<dbReference type="Proteomes" id="UP000654075">
    <property type="component" value="Unassembled WGS sequence"/>
</dbReference>
<dbReference type="Pfam" id="PF12937">
    <property type="entry name" value="F-box-like"/>
    <property type="match status" value="1"/>
</dbReference>
<sequence>MEAMTTSVLPDEIILRAMQMLPPLCSHAALCASSRSFRSLVLEDSLWTKRLAQDFPLACRQKPPGFMYKIYRMLAKSQRRSAELRQLRRGPAGVFGTGFDQRKDFDEEPCVNHAMFELRRLAARFAKMNTDIDSVIPVRRGVAVVAELPRHMADLTRRGNL</sequence>
<dbReference type="SUPFAM" id="SSF81383">
    <property type="entry name" value="F-box domain"/>
    <property type="match status" value="1"/>
</dbReference>
<dbReference type="PROSITE" id="PS50181">
    <property type="entry name" value="FBOX"/>
    <property type="match status" value="1"/>
</dbReference>
<dbReference type="InterPro" id="IPR001810">
    <property type="entry name" value="F-box_dom"/>
</dbReference>
<protein>
    <recommendedName>
        <fullName evidence="1">F-box domain-containing protein</fullName>
    </recommendedName>
</protein>
<dbReference type="Gene3D" id="1.20.1280.50">
    <property type="match status" value="1"/>
</dbReference>
<feature type="non-terminal residue" evidence="2">
    <location>
        <position position="161"/>
    </location>
</feature>
<comment type="caution">
    <text evidence="2">The sequence shown here is derived from an EMBL/GenBank/DDBJ whole genome shotgun (WGS) entry which is preliminary data.</text>
</comment>
<organism evidence="2 3">
    <name type="scientific">Polarella glacialis</name>
    <name type="common">Dinoflagellate</name>
    <dbReference type="NCBI Taxonomy" id="89957"/>
    <lineage>
        <taxon>Eukaryota</taxon>
        <taxon>Sar</taxon>
        <taxon>Alveolata</taxon>
        <taxon>Dinophyceae</taxon>
        <taxon>Suessiales</taxon>
        <taxon>Suessiaceae</taxon>
        <taxon>Polarella</taxon>
    </lineage>
</organism>
<reference evidence="2" key="1">
    <citation type="submission" date="2021-02" db="EMBL/GenBank/DDBJ databases">
        <authorList>
            <person name="Dougan E. K."/>
            <person name="Rhodes N."/>
            <person name="Thang M."/>
            <person name="Chan C."/>
        </authorList>
    </citation>
    <scope>NUCLEOTIDE SEQUENCE</scope>
</reference>
<feature type="non-terminal residue" evidence="2">
    <location>
        <position position="1"/>
    </location>
</feature>
<evidence type="ECO:0000259" key="1">
    <source>
        <dbReference type="PROSITE" id="PS50181"/>
    </source>
</evidence>
<accession>A0A813H4T1</accession>
<dbReference type="InterPro" id="IPR036047">
    <property type="entry name" value="F-box-like_dom_sf"/>
</dbReference>